<name>A0ACB9LUY5_BAUVA</name>
<sequence>MSCLSTGTNSNLCYSETRGLKTSTCTSSGCYSCKKLDGVGAWLCHGVAAFYFASLDWFSCIYLQTIDDDPNVLPLLPKSDIQMSDASTEIPKQGSTEKLVTP</sequence>
<evidence type="ECO:0000313" key="2">
    <source>
        <dbReference type="Proteomes" id="UP000828941"/>
    </source>
</evidence>
<dbReference type="EMBL" id="CM039436">
    <property type="protein sequence ID" value="KAI4315096.1"/>
    <property type="molecule type" value="Genomic_DNA"/>
</dbReference>
<organism evidence="1 2">
    <name type="scientific">Bauhinia variegata</name>
    <name type="common">Purple orchid tree</name>
    <name type="synonym">Phanera variegata</name>
    <dbReference type="NCBI Taxonomy" id="167791"/>
    <lineage>
        <taxon>Eukaryota</taxon>
        <taxon>Viridiplantae</taxon>
        <taxon>Streptophyta</taxon>
        <taxon>Embryophyta</taxon>
        <taxon>Tracheophyta</taxon>
        <taxon>Spermatophyta</taxon>
        <taxon>Magnoliopsida</taxon>
        <taxon>eudicotyledons</taxon>
        <taxon>Gunneridae</taxon>
        <taxon>Pentapetalae</taxon>
        <taxon>rosids</taxon>
        <taxon>fabids</taxon>
        <taxon>Fabales</taxon>
        <taxon>Fabaceae</taxon>
        <taxon>Cercidoideae</taxon>
        <taxon>Cercideae</taxon>
        <taxon>Bauhiniinae</taxon>
        <taxon>Bauhinia</taxon>
    </lineage>
</organism>
<reference evidence="1 2" key="1">
    <citation type="journal article" date="2022" name="DNA Res.">
        <title>Chromosomal-level genome assembly of the orchid tree Bauhinia variegata (Leguminosae; Cercidoideae) supports the allotetraploid origin hypothesis of Bauhinia.</title>
        <authorList>
            <person name="Zhong Y."/>
            <person name="Chen Y."/>
            <person name="Zheng D."/>
            <person name="Pang J."/>
            <person name="Liu Y."/>
            <person name="Luo S."/>
            <person name="Meng S."/>
            <person name="Qian L."/>
            <person name="Wei D."/>
            <person name="Dai S."/>
            <person name="Zhou R."/>
        </authorList>
    </citation>
    <scope>NUCLEOTIDE SEQUENCE [LARGE SCALE GENOMIC DNA]</scope>
    <source>
        <strain evidence="1">BV-YZ2020</strain>
    </source>
</reference>
<accession>A0ACB9LUY5</accession>
<dbReference type="Proteomes" id="UP000828941">
    <property type="component" value="Chromosome 11"/>
</dbReference>
<evidence type="ECO:0000313" key="1">
    <source>
        <dbReference type="EMBL" id="KAI4315096.1"/>
    </source>
</evidence>
<protein>
    <submittedName>
        <fullName evidence="1">Uncharacterized protein</fullName>
    </submittedName>
</protein>
<proteinExistence type="predicted"/>
<keyword evidence="2" id="KW-1185">Reference proteome</keyword>
<comment type="caution">
    <text evidence="1">The sequence shown here is derived from an EMBL/GenBank/DDBJ whole genome shotgun (WGS) entry which is preliminary data.</text>
</comment>
<gene>
    <name evidence="1" type="ORF">L6164_027942</name>
</gene>